<dbReference type="Gene3D" id="3.50.50.60">
    <property type="entry name" value="FAD/NAD(P)-binding domain"/>
    <property type="match status" value="2"/>
</dbReference>
<dbReference type="GO" id="GO:0005739">
    <property type="term" value="C:mitochondrion"/>
    <property type="evidence" value="ECO:0007669"/>
    <property type="project" value="UniProtKB-SubCell"/>
</dbReference>
<comment type="subcellular location">
    <subcellularLocation>
        <location evidence="2">Mitochondrion</location>
    </subcellularLocation>
</comment>
<comment type="similarity">
    <text evidence="3">Belongs to the FAD-dependent oxidoreductase family.</text>
</comment>
<feature type="region of interest" description="Disordered" evidence="12">
    <location>
        <begin position="46"/>
        <end position="67"/>
    </location>
</feature>
<organism evidence="16 17">
    <name type="scientific">Ranatra chinensis</name>
    <dbReference type="NCBI Taxonomy" id="642074"/>
    <lineage>
        <taxon>Eukaryota</taxon>
        <taxon>Metazoa</taxon>
        <taxon>Ecdysozoa</taxon>
        <taxon>Arthropoda</taxon>
        <taxon>Hexapoda</taxon>
        <taxon>Insecta</taxon>
        <taxon>Pterygota</taxon>
        <taxon>Neoptera</taxon>
        <taxon>Paraneoptera</taxon>
        <taxon>Hemiptera</taxon>
        <taxon>Heteroptera</taxon>
        <taxon>Panheteroptera</taxon>
        <taxon>Nepomorpha</taxon>
        <taxon>Nepidae</taxon>
        <taxon>Ranatrinae</taxon>
        <taxon>Ranatra</taxon>
    </lineage>
</organism>
<evidence type="ECO:0000256" key="2">
    <source>
        <dbReference type="ARBA" id="ARBA00004173"/>
    </source>
</evidence>
<proteinExistence type="inferred from homology"/>
<evidence type="ECO:0000256" key="5">
    <source>
        <dbReference type="ARBA" id="ARBA00022703"/>
    </source>
</evidence>
<keyword evidence="17" id="KW-1185">Reference proteome</keyword>
<dbReference type="PRINTS" id="PR00411">
    <property type="entry name" value="PNDRDTASEI"/>
</dbReference>
<dbReference type="InterPro" id="IPR016156">
    <property type="entry name" value="FAD/NAD-linked_Rdtase_dimer_sf"/>
</dbReference>
<dbReference type="PANTHER" id="PTHR43557:SF4">
    <property type="entry name" value="APOPTOSIS-INDUCING FACTOR 1, MITOCHONDRIAL"/>
    <property type="match status" value="1"/>
</dbReference>
<keyword evidence="6" id="KW-0274">FAD</keyword>
<dbReference type="Pfam" id="PF07992">
    <property type="entry name" value="Pyr_redox_2"/>
    <property type="match status" value="1"/>
</dbReference>
<evidence type="ECO:0000256" key="4">
    <source>
        <dbReference type="ARBA" id="ARBA00022630"/>
    </source>
</evidence>
<dbReference type="PRINTS" id="PR00368">
    <property type="entry name" value="FADPNR"/>
</dbReference>
<keyword evidence="13" id="KW-0472">Membrane</keyword>
<evidence type="ECO:0000256" key="11">
    <source>
        <dbReference type="ARBA" id="ARBA00047786"/>
    </source>
</evidence>
<comment type="cofactor">
    <cofactor evidence="1">
        <name>FAD</name>
        <dbReference type="ChEBI" id="CHEBI:57692"/>
    </cofactor>
</comment>
<dbReference type="PANTHER" id="PTHR43557">
    <property type="entry name" value="APOPTOSIS-INDUCING FACTOR 1"/>
    <property type="match status" value="1"/>
</dbReference>
<evidence type="ECO:0000313" key="17">
    <source>
        <dbReference type="Proteomes" id="UP001558652"/>
    </source>
</evidence>
<evidence type="ECO:0000256" key="9">
    <source>
        <dbReference type="ARBA" id="ARBA00023027"/>
    </source>
</evidence>
<evidence type="ECO:0000256" key="12">
    <source>
        <dbReference type="SAM" id="MobiDB-lite"/>
    </source>
</evidence>
<evidence type="ECO:0000256" key="3">
    <source>
        <dbReference type="ARBA" id="ARBA00006442"/>
    </source>
</evidence>
<dbReference type="SUPFAM" id="SSF55424">
    <property type="entry name" value="FAD/NAD-linked reductases, dimerisation (C-terminal) domain"/>
    <property type="match status" value="1"/>
</dbReference>
<keyword evidence="9" id="KW-0520">NAD</keyword>
<keyword evidence="7" id="KW-0809">Transit peptide</keyword>
<dbReference type="GO" id="GO:0016491">
    <property type="term" value="F:oxidoreductase activity"/>
    <property type="evidence" value="ECO:0007669"/>
    <property type="project" value="UniProtKB-KW"/>
</dbReference>
<gene>
    <name evidence="16" type="ORF">AAG570_001288</name>
</gene>
<dbReference type="InterPro" id="IPR036188">
    <property type="entry name" value="FAD/NAD-bd_sf"/>
</dbReference>
<comment type="catalytic activity">
    <reaction evidence="11">
        <text>A + NADH + H(+) = AH2 + NAD(+)</text>
        <dbReference type="Rhea" id="RHEA:11356"/>
        <dbReference type="ChEBI" id="CHEBI:13193"/>
        <dbReference type="ChEBI" id="CHEBI:15378"/>
        <dbReference type="ChEBI" id="CHEBI:17499"/>
        <dbReference type="ChEBI" id="CHEBI:57540"/>
        <dbReference type="ChEBI" id="CHEBI:57945"/>
    </reaction>
</comment>
<reference evidence="16 17" key="1">
    <citation type="submission" date="2024-07" db="EMBL/GenBank/DDBJ databases">
        <title>Chromosome-level genome assembly of the water stick insect Ranatra chinensis (Heteroptera: Nepidae).</title>
        <authorList>
            <person name="Liu X."/>
        </authorList>
    </citation>
    <scope>NUCLEOTIDE SEQUENCE [LARGE SCALE GENOMIC DNA]</scope>
    <source>
        <strain evidence="16">Cailab_2021Rc</strain>
        <tissue evidence="16">Muscle</tissue>
    </source>
</reference>
<comment type="caution">
    <text evidence="16">The sequence shown here is derived from an EMBL/GenBank/DDBJ whole genome shotgun (WGS) entry which is preliminary data.</text>
</comment>
<sequence length="531" mass="59255">MPVPENPRFDPRDLTRNRIYFLLSLVLAGGVVYRLWDKGLLTEEEERPVVKGTKRKSKRPQIIAKKPSASADIPDDVPYLLIGGGAATFSAFRAIKLADPQAKVLVITNEPYTPYMRPPLSKEMFSSTDRQMVQNMEFKQTDGSPRSIFFEDETYYLPCTRLKEEENGGVALAQGWTVKKLEVTKKTAILEDGKEIKYGKCLLAVGSKPKNIAAFEDLTPDVDERVTFYRGIFDFEELDEIVTNGAKSIVIVGGGFLGSELACSLAKRGRGAGLSVTQIFPEKNNMSKVLPEYLGRWTMKMIRNEGVQVLPDSKVDQVYMVKDQIQVLLCDGKVIPADQVVVAVGAEPNTELAKISNLEVDESLGGFVANAELEARTDLYVAGDCVCFYDETYGRRRIEHHDNAIVSGRLAGENMVKEVGNPYKEQAIFWSDLGPNISFEAIGLVDPSLPTVGIYAKTEEEDVEEVMGDDEEKDDPNEKYTKGVVFYLKDDIVVGIVLWNVLNKLNIAKHILKQSKKYDDLNELAKLFSLH</sequence>
<dbReference type="GO" id="GO:0006915">
    <property type="term" value="P:apoptotic process"/>
    <property type="evidence" value="ECO:0007669"/>
    <property type="project" value="UniProtKB-KW"/>
</dbReference>
<evidence type="ECO:0000259" key="14">
    <source>
        <dbReference type="Pfam" id="PF07992"/>
    </source>
</evidence>
<evidence type="ECO:0000256" key="6">
    <source>
        <dbReference type="ARBA" id="ARBA00022827"/>
    </source>
</evidence>
<evidence type="ECO:0000256" key="10">
    <source>
        <dbReference type="ARBA" id="ARBA00023128"/>
    </source>
</evidence>
<keyword evidence="13" id="KW-1133">Transmembrane helix</keyword>
<feature type="domain" description="Mitochondrial apoptosis-inducing factor C-terminal" evidence="15">
    <location>
        <begin position="411"/>
        <end position="472"/>
    </location>
</feature>
<dbReference type="SUPFAM" id="SSF51905">
    <property type="entry name" value="FAD/NAD(P)-binding domain"/>
    <property type="match status" value="2"/>
</dbReference>
<keyword evidence="4" id="KW-0285">Flavoprotein</keyword>
<dbReference type="InterPro" id="IPR050446">
    <property type="entry name" value="FAD-oxidoreductase/Apoptosis"/>
</dbReference>
<dbReference type="Gene3D" id="3.30.390.30">
    <property type="match status" value="2"/>
</dbReference>
<protein>
    <submittedName>
        <fullName evidence="16">Uncharacterized protein</fullName>
    </submittedName>
</protein>
<evidence type="ECO:0000313" key="16">
    <source>
        <dbReference type="EMBL" id="KAL1124664.1"/>
    </source>
</evidence>
<dbReference type="InterPro" id="IPR029324">
    <property type="entry name" value="AIF_C"/>
</dbReference>
<accession>A0ABD0YZL4</accession>
<dbReference type="Proteomes" id="UP001558652">
    <property type="component" value="Unassembled WGS sequence"/>
</dbReference>
<evidence type="ECO:0000256" key="1">
    <source>
        <dbReference type="ARBA" id="ARBA00001974"/>
    </source>
</evidence>
<keyword evidence="8" id="KW-0560">Oxidoreductase</keyword>
<evidence type="ECO:0000256" key="8">
    <source>
        <dbReference type="ARBA" id="ARBA00023002"/>
    </source>
</evidence>
<dbReference type="EMBL" id="JBFDAA010000010">
    <property type="protein sequence ID" value="KAL1124664.1"/>
    <property type="molecule type" value="Genomic_DNA"/>
</dbReference>
<keyword evidence="10" id="KW-0496">Mitochondrion</keyword>
<dbReference type="InterPro" id="IPR023753">
    <property type="entry name" value="FAD/NAD-binding_dom"/>
</dbReference>
<evidence type="ECO:0000256" key="7">
    <source>
        <dbReference type="ARBA" id="ARBA00022946"/>
    </source>
</evidence>
<name>A0ABD0YZL4_9HEMI</name>
<feature type="transmembrane region" description="Helical" evidence="13">
    <location>
        <begin position="19"/>
        <end position="36"/>
    </location>
</feature>
<dbReference type="AlphaFoldDB" id="A0ABD0YZL4"/>
<dbReference type="SMART" id="SM01353">
    <property type="entry name" value="AIF_C"/>
    <property type="match status" value="1"/>
</dbReference>
<dbReference type="Pfam" id="PF14721">
    <property type="entry name" value="AIF_C"/>
    <property type="match status" value="1"/>
</dbReference>
<feature type="domain" description="FAD/NAD(P)-binding" evidence="14">
    <location>
        <begin position="80"/>
        <end position="407"/>
    </location>
</feature>
<evidence type="ECO:0000256" key="13">
    <source>
        <dbReference type="SAM" id="Phobius"/>
    </source>
</evidence>
<evidence type="ECO:0000259" key="15">
    <source>
        <dbReference type="Pfam" id="PF14721"/>
    </source>
</evidence>
<keyword evidence="13" id="KW-0812">Transmembrane</keyword>
<keyword evidence="5" id="KW-0053">Apoptosis</keyword>